<accession>A0A0G0VEN3</accession>
<evidence type="ECO:0000313" key="3">
    <source>
        <dbReference type="EMBL" id="KKR99334.1"/>
    </source>
</evidence>
<evidence type="ECO:0000256" key="1">
    <source>
        <dbReference type="SAM" id="Phobius"/>
    </source>
</evidence>
<comment type="caution">
    <text evidence="3">The sequence shown here is derived from an EMBL/GenBank/DDBJ whole genome shotgun (WGS) entry which is preliminary data.</text>
</comment>
<dbReference type="Proteomes" id="UP000033930">
    <property type="component" value="Unassembled WGS sequence"/>
</dbReference>
<name>A0A0G0VEN3_9BACT</name>
<dbReference type="InterPro" id="IPR055706">
    <property type="entry name" value="Slg1/2_DUF7282"/>
</dbReference>
<feature type="domain" description="DUF7282" evidence="2">
    <location>
        <begin position="41"/>
        <end position="137"/>
    </location>
</feature>
<keyword evidence="1" id="KW-0812">Transmembrane</keyword>
<sequence>MKNDILGVIIIVILLAGFGLFLAYSPQAEPAFGPVELSGGSIMVEDQVSEEEIFLAVELVEPGFVSVHEAMGDAPGAMVAASELLPAGSYDRLLLTPVAPLMPGQIYITILHMDDGDGLFDLKLDKAVSVDGAVVRPSFKVSTTNTKE</sequence>
<evidence type="ECO:0000313" key="4">
    <source>
        <dbReference type="Proteomes" id="UP000033930"/>
    </source>
</evidence>
<keyword evidence="1" id="KW-1133">Transmembrane helix</keyword>
<gene>
    <name evidence="3" type="ORF">UU50_C0007G0022</name>
</gene>
<keyword evidence="1" id="KW-0472">Membrane</keyword>
<organism evidence="3 4">
    <name type="scientific">Candidatus Uhrbacteria bacterium GW2011_GWC1_41_20</name>
    <dbReference type="NCBI Taxonomy" id="1618983"/>
    <lineage>
        <taxon>Bacteria</taxon>
        <taxon>Candidatus Uhriibacteriota</taxon>
    </lineage>
</organism>
<reference evidence="3 4" key="1">
    <citation type="journal article" date="2015" name="Nature">
        <title>rRNA introns, odd ribosomes, and small enigmatic genomes across a large radiation of phyla.</title>
        <authorList>
            <person name="Brown C.T."/>
            <person name="Hug L.A."/>
            <person name="Thomas B.C."/>
            <person name="Sharon I."/>
            <person name="Castelle C.J."/>
            <person name="Singh A."/>
            <person name="Wilkins M.J."/>
            <person name="Williams K.H."/>
            <person name="Banfield J.F."/>
        </authorList>
    </citation>
    <scope>NUCLEOTIDE SEQUENCE [LARGE SCALE GENOMIC DNA]</scope>
</reference>
<dbReference type="AlphaFoldDB" id="A0A0G0VEN3"/>
<feature type="transmembrane region" description="Helical" evidence="1">
    <location>
        <begin position="6"/>
        <end position="24"/>
    </location>
</feature>
<protein>
    <recommendedName>
        <fullName evidence="2">DUF7282 domain-containing protein</fullName>
    </recommendedName>
</protein>
<dbReference type="EMBL" id="LCAW01000007">
    <property type="protein sequence ID" value="KKR99334.1"/>
    <property type="molecule type" value="Genomic_DNA"/>
</dbReference>
<evidence type="ECO:0000259" key="2">
    <source>
        <dbReference type="Pfam" id="PF23951"/>
    </source>
</evidence>
<proteinExistence type="predicted"/>
<dbReference type="Pfam" id="PF23951">
    <property type="entry name" value="DUF7282"/>
    <property type="match status" value="1"/>
</dbReference>